<feature type="region of interest" description="Disordered" evidence="1">
    <location>
        <begin position="306"/>
        <end position="340"/>
    </location>
</feature>
<organism evidence="2 3">
    <name type="scientific">Erythroxylum novogranatense</name>
    <dbReference type="NCBI Taxonomy" id="1862640"/>
    <lineage>
        <taxon>Eukaryota</taxon>
        <taxon>Viridiplantae</taxon>
        <taxon>Streptophyta</taxon>
        <taxon>Embryophyta</taxon>
        <taxon>Tracheophyta</taxon>
        <taxon>Spermatophyta</taxon>
        <taxon>Magnoliopsida</taxon>
        <taxon>eudicotyledons</taxon>
        <taxon>Gunneridae</taxon>
        <taxon>Pentapetalae</taxon>
        <taxon>rosids</taxon>
        <taxon>fabids</taxon>
        <taxon>Malpighiales</taxon>
        <taxon>Erythroxylaceae</taxon>
        <taxon>Erythroxylum</taxon>
    </lineage>
</organism>
<feature type="region of interest" description="Disordered" evidence="1">
    <location>
        <begin position="263"/>
        <end position="289"/>
    </location>
</feature>
<comment type="caution">
    <text evidence="2">The sequence shown here is derived from an EMBL/GenBank/DDBJ whole genome shotgun (WGS) entry which is preliminary data.</text>
</comment>
<feature type="compositionally biased region" description="Basic and acidic residues" evidence="1">
    <location>
        <begin position="275"/>
        <end position="289"/>
    </location>
</feature>
<feature type="compositionally biased region" description="Polar residues" evidence="1">
    <location>
        <begin position="1"/>
        <end position="11"/>
    </location>
</feature>
<name>A0AAV8TA45_9ROSI</name>
<accession>A0AAV8TA45</accession>
<dbReference type="Proteomes" id="UP001159364">
    <property type="component" value="Linkage Group LG05"/>
</dbReference>
<evidence type="ECO:0000313" key="3">
    <source>
        <dbReference type="Proteomes" id="UP001159364"/>
    </source>
</evidence>
<reference evidence="2 3" key="1">
    <citation type="submission" date="2021-09" db="EMBL/GenBank/DDBJ databases">
        <title>Genomic insights and catalytic innovation underlie evolution of tropane alkaloids biosynthesis.</title>
        <authorList>
            <person name="Wang Y.-J."/>
            <person name="Tian T."/>
            <person name="Huang J.-P."/>
            <person name="Huang S.-X."/>
        </authorList>
    </citation>
    <scope>NUCLEOTIDE SEQUENCE [LARGE SCALE GENOMIC DNA]</scope>
    <source>
        <strain evidence="2">KIB-2018</strain>
        <tissue evidence="2">Leaf</tissue>
    </source>
</reference>
<sequence length="416" mass="45748">MNEANQENNLDASAIVPLKRKRGRPRKYPRPDSEGGNDHIPRNQNRNQGENAHVPPLVNGNNPRQLDPTTHANDTMVGQVVHGAIEAAFDAGYLLTVRVGNSETTLRGVVFKPGRYIPVSSDNDIAPGAQMIRRNEIPLPREDYSQVQGHNSRSRDRTNHMSQTADMASSKGMPQSAPLGEARGNRVPVVVQPFNLANGIAAPGEPSLLVGQASHQLASKGKSILETAHSSNGSTVTIVEQAAENQFPHFQSQDNQQMMPSGLQNEAYSFGNPTEAKHKGEAKHMRPPDMPFEKLLSEVVKKVQVPSQSKETISRSADKLSPKDSDYSMEDDGSDTDQPLSIEPLQALQPDLLNHPPVVSKPVEHYRTGKLTELLQLKSNVIEKHFYTQNLPLLVINQCKKQTINHAHEKKNSSES</sequence>
<dbReference type="AlphaFoldDB" id="A0AAV8TA45"/>
<feature type="region of interest" description="Disordered" evidence="1">
    <location>
        <begin position="1"/>
        <end position="71"/>
    </location>
</feature>
<dbReference type="EMBL" id="JAIWQS010000005">
    <property type="protein sequence ID" value="KAJ8763691.1"/>
    <property type="molecule type" value="Genomic_DNA"/>
</dbReference>
<dbReference type="PANTHER" id="PTHR34682:SF1">
    <property type="entry name" value="PROTEIN METABOLIC NETWORK MODULATOR 1"/>
    <property type="match status" value="1"/>
</dbReference>
<dbReference type="PANTHER" id="PTHR34682">
    <property type="entry name" value="AT HOOK MOTIF-CONTAINING PROTEIN"/>
    <property type="match status" value="1"/>
</dbReference>
<feature type="compositionally biased region" description="Basic and acidic residues" evidence="1">
    <location>
        <begin position="312"/>
        <end position="326"/>
    </location>
</feature>
<keyword evidence="3" id="KW-1185">Reference proteome</keyword>
<evidence type="ECO:0000256" key="1">
    <source>
        <dbReference type="SAM" id="MobiDB-lite"/>
    </source>
</evidence>
<gene>
    <name evidence="2" type="ORF">K2173_003163</name>
</gene>
<feature type="compositionally biased region" description="Basic residues" evidence="1">
    <location>
        <begin position="18"/>
        <end position="28"/>
    </location>
</feature>
<feature type="region of interest" description="Disordered" evidence="1">
    <location>
        <begin position="144"/>
        <end position="181"/>
    </location>
</feature>
<evidence type="ECO:0000313" key="2">
    <source>
        <dbReference type="EMBL" id="KAJ8763691.1"/>
    </source>
</evidence>
<feature type="compositionally biased region" description="Basic and acidic residues" evidence="1">
    <location>
        <begin position="29"/>
        <end position="41"/>
    </location>
</feature>
<evidence type="ECO:0008006" key="4">
    <source>
        <dbReference type="Google" id="ProtNLM"/>
    </source>
</evidence>
<protein>
    <recommendedName>
        <fullName evidence="4">AT hook motif-containing protein</fullName>
    </recommendedName>
</protein>
<proteinExistence type="predicted"/>
<feature type="compositionally biased region" description="Polar residues" evidence="1">
    <location>
        <begin position="59"/>
        <end position="71"/>
    </location>
</feature>
<dbReference type="InterPro" id="IPR045881">
    <property type="entry name" value="MNM1-like"/>
</dbReference>